<dbReference type="Proteomes" id="UP001434883">
    <property type="component" value="Unassembled WGS sequence"/>
</dbReference>
<comment type="caution">
    <text evidence="2">The sequence shown here is derived from an EMBL/GenBank/DDBJ whole genome shotgun (WGS) entry which is preliminary data.</text>
</comment>
<keyword evidence="1" id="KW-0812">Transmembrane</keyword>
<evidence type="ECO:0000256" key="1">
    <source>
        <dbReference type="SAM" id="Phobius"/>
    </source>
</evidence>
<evidence type="ECO:0000313" key="3">
    <source>
        <dbReference type="Proteomes" id="UP001434883"/>
    </source>
</evidence>
<dbReference type="EMBL" id="JAHRIN010059976">
    <property type="protein sequence ID" value="MEQ2212577.1"/>
    <property type="molecule type" value="Genomic_DNA"/>
</dbReference>
<keyword evidence="3" id="KW-1185">Reference proteome</keyword>
<proteinExistence type="predicted"/>
<evidence type="ECO:0008006" key="4">
    <source>
        <dbReference type="Google" id="ProtNLM"/>
    </source>
</evidence>
<reference evidence="2 3" key="1">
    <citation type="submission" date="2021-06" db="EMBL/GenBank/DDBJ databases">
        <authorList>
            <person name="Palmer J.M."/>
        </authorList>
    </citation>
    <scope>NUCLEOTIDE SEQUENCE [LARGE SCALE GENOMIC DNA]</scope>
    <source>
        <strain evidence="2 3">XC_2019</strain>
        <tissue evidence="2">Muscle</tissue>
    </source>
</reference>
<gene>
    <name evidence="2" type="ORF">XENOCAPTIV_001669</name>
</gene>
<feature type="transmembrane region" description="Helical" evidence="1">
    <location>
        <begin position="71"/>
        <end position="91"/>
    </location>
</feature>
<keyword evidence="1" id="KW-1133">Transmembrane helix</keyword>
<protein>
    <recommendedName>
        <fullName evidence="4">Vomeronasal type-1 receptor</fullName>
    </recommendedName>
</protein>
<sequence>MSHLSMPKAMQGFVLCGFDSFISVHGHKTCISFSSKKPCCVLIELVVALGNLMVCLADWKQLMRYKAGRTVFMICISIGCSILHSLLSILINWSNLEQNKEAKEGATLSWRSSWVAD</sequence>
<organism evidence="2 3">
    <name type="scientific">Xenoophorus captivus</name>
    <dbReference type="NCBI Taxonomy" id="1517983"/>
    <lineage>
        <taxon>Eukaryota</taxon>
        <taxon>Metazoa</taxon>
        <taxon>Chordata</taxon>
        <taxon>Craniata</taxon>
        <taxon>Vertebrata</taxon>
        <taxon>Euteleostomi</taxon>
        <taxon>Actinopterygii</taxon>
        <taxon>Neopterygii</taxon>
        <taxon>Teleostei</taxon>
        <taxon>Neoteleostei</taxon>
        <taxon>Acanthomorphata</taxon>
        <taxon>Ovalentaria</taxon>
        <taxon>Atherinomorphae</taxon>
        <taxon>Cyprinodontiformes</taxon>
        <taxon>Goodeidae</taxon>
        <taxon>Xenoophorus</taxon>
    </lineage>
</organism>
<name>A0ABV0RY74_9TELE</name>
<evidence type="ECO:0000313" key="2">
    <source>
        <dbReference type="EMBL" id="MEQ2212577.1"/>
    </source>
</evidence>
<keyword evidence="1" id="KW-0472">Membrane</keyword>
<accession>A0ABV0RY74</accession>